<dbReference type="GO" id="GO:0005524">
    <property type="term" value="F:ATP binding"/>
    <property type="evidence" value="ECO:0007669"/>
    <property type="project" value="InterPro"/>
</dbReference>
<evidence type="ECO:0000313" key="4">
    <source>
        <dbReference type="Proteomes" id="UP000267841"/>
    </source>
</evidence>
<feature type="coiled-coil region" evidence="1">
    <location>
        <begin position="421"/>
        <end position="463"/>
    </location>
</feature>
<feature type="domain" description="ATPase dynein-related AAA" evidence="2">
    <location>
        <begin position="656"/>
        <end position="789"/>
    </location>
</feature>
<dbReference type="SUPFAM" id="SSF52540">
    <property type="entry name" value="P-loop containing nucleoside triphosphate hydrolases"/>
    <property type="match status" value="1"/>
</dbReference>
<name>A0A497XMJ2_9AQUI</name>
<accession>A0A497XMJ2</accession>
<dbReference type="RefSeq" id="WP_121009118.1">
    <property type="nucleotide sequence ID" value="NZ_RCCJ01000001.1"/>
</dbReference>
<dbReference type="Gene3D" id="2.130.10.10">
    <property type="entry name" value="YVTN repeat-like/Quinoprotein amine dehydrogenase"/>
    <property type="match status" value="1"/>
</dbReference>
<dbReference type="InterPro" id="IPR027417">
    <property type="entry name" value="P-loop_NTPase"/>
</dbReference>
<dbReference type="Gene3D" id="3.40.50.300">
    <property type="entry name" value="P-loop containing nucleotide triphosphate hydrolases"/>
    <property type="match status" value="1"/>
</dbReference>
<evidence type="ECO:0000259" key="2">
    <source>
        <dbReference type="Pfam" id="PF07728"/>
    </source>
</evidence>
<dbReference type="AlphaFoldDB" id="A0A497XMJ2"/>
<evidence type="ECO:0000313" key="3">
    <source>
        <dbReference type="EMBL" id="RLJ70048.1"/>
    </source>
</evidence>
<reference evidence="3 4" key="1">
    <citation type="submission" date="2018-10" db="EMBL/GenBank/DDBJ databases">
        <title>Genomic Encyclopedia of Archaeal and Bacterial Type Strains, Phase II (KMG-II): from individual species to whole genera.</title>
        <authorList>
            <person name="Goeker M."/>
        </authorList>
    </citation>
    <scope>NUCLEOTIDE SEQUENCE [LARGE SCALE GENOMIC DNA]</scope>
    <source>
        <strain evidence="3 4">DSM 16510</strain>
    </source>
</reference>
<dbReference type="Pfam" id="PF07728">
    <property type="entry name" value="AAA_5"/>
    <property type="match status" value="1"/>
</dbReference>
<dbReference type="InterPro" id="IPR050764">
    <property type="entry name" value="CbbQ/NirQ/NorQ/GpvN"/>
</dbReference>
<feature type="coiled-coil region" evidence="1">
    <location>
        <begin position="342"/>
        <end position="369"/>
    </location>
</feature>
<sequence>MKFFEKLVGKREEKVNFKETYEFGDLKLYLTESLERDPDAKIEEYWIEAIDSSDDGYWTLVGRRYGVFQLYDWRGKLHRLPARPPSQSVTDIVFSGKYLGIVASPYLAIYYLNQPKDPSSWKTVRISQEGLRPTGGLDIRNGTLAFGVVGEKVYTIDLSGDLSQETVDFKSTFIYRDAEIGDLKVIKILPSAKLVLGGTQGTAIYSIGGNLLKRLDYAPSRALVNVEDKLYIADNSQKKIFIYDPNLDNLEAEIPLEHQVSTMDISPDGRYLFSADLEENRLGIYDLSSGEFLDFIEGFGYSVVKVSPDGSLYTSRYEDAEDKRLYYLEKFETNLIDFIYTEDRQRQIIKNAEKLYKELLKKIKTVGEESELANIKEFIELDRIDIPIKRVRELINDARDKLVNRSYEIFVEKIENKLKNNDITGEDYKEIESRIEKAEEDWKERLEELRERVREHFQRELENYFDKVRRAIAGTNTTDIRELEALPEVKDTRAFISRLPREFYNPALEKLVRILQEKLVEDRLKTFSIELLKEEVRFGRETFPRFRGRPVRLKWRIKVEDKLLQEGKVFGKLVFEREDGILAEPKRYNNVLAQEELKHFPSWVNRYLRHLNGLCSIEKPRVPEFVSYEETPWFVQNLERFTSLVKEQLDFNEGILILEGDAGVGKNFLVEVFSALTNRPLFIVPCNSKMEKEDITFVYEFDPKRGTKRVYSDLVKALQTPGAVIYLDEINTLPPSLVKIFNPLFDYRRYLVLSYGEVIKARPDVILIGGMNPQNYLGVSELPQDIKTRADVMYVDYPPFQDERGFYYPDEAMILKDYLKHVASLNKEEFTYLWYLVVNDVKTTKGEELRTPEREREINLLFELLKIANEIRKAYRAYQTQQSEEPVEFVFSIRDTIRCARRLEKFSDAKTTVIETIIPKISSPLEKEIVKSIIERV</sequence>
<keyword evidence="1" id="KW-0175">Coiled coil</keyword>
<dbReference type="OrthoDB" id="8406at2"/>
<gene>
    <name evidence="3" type="ORF">BCF55_0310</name>
</gene>
<proteinExistence type="predicted"/>
<dbReference type="GO" id="GO:0016887">
    <property type="term" value="F:ATP hydrolysis activity"/>
    <property type="evidence" value="ECO:0007669"/>
    <property type="project" value="InterPro"/>
</dbReference>
<organism evidence="3 4">
    <name type="scientific">Hydrogenivirga caldilitoris</name>
    <dbReference type="NCBI Taxonomy" id="246264"/>
    <lineage>
        <taxon>Bacteria</taxon>
        <taxon>Pseudomonadati</taxon>
        <taxon>Aquificota</taxon>
        <taxon>Aquificia</taxon>
        <taxon>Aquificales</taxon>
        <taxon>Aquificaceae</taxon>
        <taxon>Hydrogenivirga</taxon>
    </lineage>
</organism>
<dbReference type="EMBL" id="RCCJ01000001">
    <property type="protein sequence ID" value="RLJ70048.1"/>
    <property type="molecule type" value="Genomic_DNA"/>
</dbReference>
<dbReference type="PANTHER" id="PTHR42759:SF1">
    <property type="entry name" value="MAGNESIUM-CHELATASE SUBUNIT CHLD"/>
    <property type="match status" value="1"/>
</dbReference>
<dbReference type="SUPFAM" id="SSF69322">
    <property type="entry name" value="Tricorn protease domain 2"/>
    <property type="match status" value="1"/>
</dbReference>
<dbReference type="PANTHER" id="PTHR42759">
    <property type="entry name" value="MOXR FAMILY PROTEIN"/>
    <property type="match status" value="1"/>
</dbReference>
<dbReference type="InterPro" id="IPR011704">
    <property type="entry name" value="ATPase_dyneun-rel_AAA"/>
</dbReference>
<evidence type="ECO:0000256" key="1">
    <source>
        <dbReference type="SAM" id="Coils"/>
    </source>
</evidence>
<comment type="caution">
    <text evidence="3">The sequence shown here is derived from an EMBL/GenBank/DDBJ whole genome shotgun (WGS) entry which is preliminary data.</text>
</comment>
<dbReference type="Proteomes" id="UP000267841">
    <property type="component" value="Unassembled WGS sequence"/>
</dbReference>
<dbReference type="InterPro" id="IPR015943">
    <property type="entry name" value="WD40/YVTN_repeat-like_dom_sf"/>
</dbReference>
<keyword evidence="4" id="KW-1185">Reference proteome</keyword>
<protein>
    <submittedName>
        <fullName evidence="3">MoxR-like ATPase</fullName>
    </submittedName>
</protein>